<keyword evidence="2" id="KW-1185">Reference proteome</keyword>
<evidence type="ECO:0000313" key="2">
    <source>
        <dbReference type="Proteomes" id="UP000289166"/>
    </source>
</evidence>
<reference evidence="2" key="1">
    <citation type="submission" date="2018-11" db="EMBL/GenBank/DDBJ databases">
        <title>Genome sequencing of a novel mesophilic and cellulolytic organism within the genus Hungateiclostridium.</title>
        <authorList>
            <person name="Rettenmaier R."/>
            <person name="Liebl W."/>
            <person name="Zverlov V."/>
        </authorList>
    </citation>
    <scope>NUCLEOTIDE SEQUENCE [LARGE SCALE GENOMIC DNA]</scope>
    <source>
        <strain evidence="2">N2K1</strain>
    </source>
</reference>
<sequence length="266" mass="31763">MGLDGYVQCNCIKEGKIKTPPFDLSLIEYKNNVFDISQDVDDETYYAYEKWRKNACEHPGLYYIYERVSNISGLNFLWSAIKKAGEELFPTIKSIWQEEYLKPEKAKKALQEVEMLKLKINEMEGVFLIDNETNEEFWSVFMDEDNWFYSHGGEFYYKLGNRGFYITDSEDNELFLSRHFIQDVTMAQNLDKVQFKVTFKDTIEGKTFECIQPIHRYISWDRKEFYFPKELKVIRRNLEFKDFYSIEVLIRLFEASCLTGNSIVWT</sequence>
<gene>
    <name evidence="1" type="ORF">EFD62_14930</name>
</gene>
<organism evidence="1 2">
    <name type="scientific">Acetivibrio mesophilus</name>
    <dbReference type="NCBI Taxonomy" id="2487273"/>
    <lineage>
        <taxon>Bacteria</taxon>
        <taxon>Bacillati</taxon>
        <taxon>Bacillota</taxon>
        <taxon>Clostridia</taxon>
        <taxon>Eubacteriales</taxon>
        <taxon>Oscillospiraceae</taxon>
        <taxon>Acetivibrio</taxon>
    </lineage>
</organism>
<name>A0A4Q0I1F2_9FIRM</name>
<accession>A0A4Q0I1F2</accession>
<protein>
    <submittedName>
        <fullName evidence="1">Uncharacterized protein</fullName>
    </submittedName>
</protein>
<dbReference type="AlphaFoldDB" id="A0A4Q0I1F2"/>
<evidence type="ECO:0000313" key="1">
    <source>
        <dbReference type="EMBL" id="RXE57921.1"/>
    </source>
</evidence>
<dbReference type="RefSeq" id="WP_069194249.1">
    <property type="nucleotide sequence ID" value="NZ_RLII01000029.1"/>
</dbReference>
<dbReference type="Proteomes" id="UP000289166">
    <property type="component" value="Unassembled WGS sequence"/>
</dbReference>
<proteinExistence type="predicted"/>
<comment type="caution">
    <text evidence="1">The sequence shown here is derived from an EMBL/GenBank/DDBJ whole genome shotgun (WGS) entry which is preliminary data.</text>
</comment>
<dbReference type="EMBL" id="RLII01000029">
    <property type="protein sequence ID" value="RXE57921.1"/>
    <property type="molecule type" value="Genomic_DNA"/>
</dbReference>